<organism evidence="2 3">
    <name type="scientific">Helobdella robusta</name>
    <name type="common">Californian leech</name>
    <dbReference type="NCBI Taxonomy" id="6412"/>
    <lineage>
        <taxon>Eukaryota</taxon>
        <taxon>Metazoa</taxon>
        <taxon>Spiralia</taxon>
        <taxon>Lophotrochozoa</taxon>
        <taxon>Annelida</taxon>
        <taxon>Clitellata</taxon>
        <taxon>Hirudinea</taxon>
        <taxon>Rhynchobdellida</taxon>
        <taxon>Glossiphoniidae</taxon>
        <taxon>Helobdella</taxon>
    </lineage>
</organism>
<dbReference type="EMBL" id="AMQM01003702">
    <property type="status" value="NOT_ANNOTATED_CDS"/>
    <property type="molecule type" value="Genomic_DNA"/>
</dbReference>
<dbReference type="RefSeq" id="XP_009014987.1">
    <property type="nucleotide sequence ID" value="XM_009016739.1"/>
</dbReference>
<sequence length="261" mass="29941">MATKMITIMISVKLNFEAANLWYKHLNDAMMKASDWMKEARNIRIVNIQTLETILKQSPENVRTGRNFLHNAHRRCKVRFLRISYTTLSQTPLSGSTTTLQSNFTLVPSLESTPPNIVLQQESNGETKRQSLRKTRVFYKTPSGLSYKTFMPSAVKIGMCTGAPQYEKFSSVWMRSRAWLQCVDRKVVTIETVHHPLKLAWNQQDCGETTSLCPHQNIEANIRMVQLIRVYMDGDYTEPSTDQLPMLPPVEEVNDCFCVVC</sequence>
<gene>
    <name evidence="2" type="primary">20203416</name>
    <name evidence="1" type="ORF">HELRODRAFT_170926</name>
</gene>
<reference evidence="3" key="1">
    <citation type="submission" date="2012-12" db="EMBL/GenBank/DDBJ databases">
        <authorList>
            <person name="Hellsten U."/>
            <person name="Grimwood J."/>
            <person name="Chapman J.A."/>
            <person name="Shapiro H."/>
            <person name="Aerts A."/>
            <person name="Otillar R.P."/>
            <person name="Terry A.Y."/>
            <person name="Boore J.L."/>
            <person name="Simakov O."/>
            <person name="Marletaz F."/>
            <person name="Cho S.-J."/>
            <person name="Edsinger-Gonzales E."/>
            <person name="Havlak P."/>
            <person name="Kuo D.-H."/>
            <person name="Larsson T."/>
            <person name="Lv J."/>
            <person name="Arendt D."/>
            <person name="Savage R."/>
            <person name="Osoegawa K."/>
            <person name="de Jong P."/>
            <person name="Lindberg D.R."/>
            <person name="Seaver E.C."/>
            <person name="Weisblat D.A."/>
            <person name="Putnam N.H."/>
            <person name="Grigoriev I.V."/>
            <person name="Rokhsar D.S."/>
        </authorList>
    </citation>
    <scope>NUCLEOTIDE SEQUENCE</scope>
</reference>
<accession>T1F3L7</accession>
<proteinExistence type="predicted"/>
<name>T1F3L7_HELRO</name>
<dbReference type="HOGENOM" id="CLU_1066636_0_0_1"/>
<dbReference type="Proteomes" id="UP000015101">
    <property type="component" value="Unassembled WGS sequence"/>
</dbReference>
<dbReference type="EnsemblMetazoa" id="HelroT170926">
    <property type="protein sequence ID" value="HelroP170926"/>
    <property type="gene ID" value="HelroG170926"/>
</dbReference>
<dbReference type="InParanoid" id="T1F3L7"/>
<protein>
    <submittedName>
        <fullName evidence="1 2">Uncharacterized protein</fullName>
    </submittedName>
</protein>
<dbReference type="STRING" id="6412.T1F3L7"/>
<dbReference type="GeneID" id="20203416"/>
<reference evidence="1 3" key="2">
    <citation type="journal article" date="2013" name="Nature">
        <title>Insights into bilaterian evolution from three spiralian genomes.</title>
        <authorList>
            <person name="Simakov O."/>
            <person name="Marletaz F."/>
            <person name="Cho S.J."/>
            <person name="Edsinger-Gonzales E."/>
            <person name="Havlak P."/>
            <person name="Hellsten U."/>
            <person name="Kuo D.H."/>
            <person name="Larsson T."/>
            <person name="Lv J."/>
            <person name="Arendt D."/>
            <person name="Savage R."/>
            <person name="Osoegawa K."/>
            <person name="de Jong P."/>
            <person name="Grimwood J."/>
            <person name="Chapman J.A."/>
            <person name="Shapiro H."/>
            <person name="Aerts A."/>
            <person name="Otillar R.P."/>
            <person name="Terry A.Y."/>
            <person name="Boore J.L."/>
            <person name="Grigoriev I.V."/>
            <person name="Lindberg D.R."/>
            <person name="Seaver E.C."/>
            <person name="Weisblat D.A."/>
            <person name="Putnam N.H."/>
            <person name="Rokhsar D.S."/>
        </authorList>
    </citation>
    <scope>NUCLEOTIDE SEQUENCE</scope>
</reference>
<keyword evidence="3" id="KW-1185">Reference proteome</keyword>
<dbReference type="KEGG" id="hro:HELRODRAFT_170926"/>
<dbReference type="AlphaFoldDB" id="T1F3L7"/>
<dbReference type="EMBL" id="KB096275">
    <property type="protein sequence ID" value="ESO06891.1"/>
    <property type="molecule type" value="Genomic_DNA"/>
</dbReference>
<evidence type="ECO:0000313" key="1">
    <source>
        <dbReference type="EMBL" id="ESO06891.1"/>
    </source>
</evidence>
<evidence type="ECO:0000313" key="3">
    <source>
        <dbReference type="Proteomes" id="UP000015101"/>
    </source>
</evidence>
<reference evidence="2" key="3">
    <citation type="submission" date="2015-06" db="UniProtKB">
        <authorList>
            <consortium name="EnsemblMetazoa"/>
        </authorList>
    </citation>
    <scope>IDENTIFICATION</scope>
</reference>
<dbReference type="CTD" id="20203416"/>
<dbReference type="OrthoDB" id="9992480at2759"/>
<evidence type="ECO:0000313" key="2">
    <source>
        <dbReference type="EnsemblMetazoa" id="HelroP170926"/>
    </source>
</evidence>